<dbReference type="GeneID" id="103710722"/>
<name>A0A8B8ZJ38_PHODC</name>
<dbReference type="GO" id="GO:0005524">
    <property type="term" value="F:ATP binding"/>
    <property type="evidence" value="ECO:0007669"/>
    <property type="project" value="UniProtKB-KW"/>
</dbReference>
<feature type="region of interest" description="Disordered" evidence="1">
    <location>
        <begin position="1"/>
        <end position="63"/>
    </location>
</feature>
<dbReference type="GO" id="GO:0012505">
    <property type="term" value="C:endomembrane system"/>
    <property type="evidence" value="ECO:0007669"/>
    <property type="project" value="UniProtKB-SubCell"/>
</dbReference>
<dbReference type="OrthoDB" id="1905385at2759"/>
<dbReference type="Proteomes" id="UP000228380">
    <property type="component" value="Chromosome 18"/>
</dbReference>
<organism evidence="2 3">
    <name type="scientific">Phoenix dactylifera</name>
    <name type="common">Date palm</name>
    <dbReference type="NCBI Taxonomy" id="42345"/>
    <lineage>
        <taxon>Eukaryota</taxon>
        <taxon>Viridiplantae</taxon>
        <taxon>Streptophyta</taxon>
        <taxon>Embryophyta</taxon>
        <taxon>Tracheophyta</taxon>
        <taxon>Spermatophyta</taxon>
        <taxon>Magnoliopsida</taxon>
        <taxon>Liliopsida</taxon>
        <taxon>Arecaceae</taxon>
        <taxon>Coryphoideae</taxon>
        <taxon>Phoeniceae</taxon>
        <taxon>Phoenix</taxon>
    </lineage>
</organism>
<dbReference type="RefSeq" id="XP_038971488.1">
    <property type="nucleotide sequence ID" value="XM_039115560.1"/>
</dbReference>
<sequence>MARLRLRPRPLRPRQPHPELPPLLFLLPHSPPRRLHPNPKPEGRPRSRPPHPHGEALLPRAPFPHHMLIPPARRLEELRAAIDGLSPVHIVSEHGEKASNVVYRGHLLNSGRTVAIKRFYRFARTSPGLLPASSLRRFNFIHPSLQLCFCSGLSGGPRMKQLSQLRYSHPCRHIWPMTGHPRPQIGEHYGSAAPT</sequence>
<feature type="compositionally biased region" description="Basic residues" evidence="1">
    <location>
        <begin position="1"/>
        <end position="15"/>
    </location>
</feature>
<proteinExistence type="predicted"/>
<dbReference type="PANTHER" id="PTHR45863:SF7">
    <property type="entry name" value="SERINE_THREONINE-PROTEIN KINASE BSK5"/>
    <property type="match status" value="1"/>
</dbReference>
<dbReference type="Gene3D" id="3.30.200.20">
    <property type="entry name" value="Phosphorylase Kinase, domain 1"/>
    <property type="match status" value="1"/>
</dbReference>
<reference evidence="2" key="1">
    <citation type="journal article" date="2019" name="Nat. Commun.">
        <title>Genome-wide association mapping of date palm fruit traits.</title>
        <authorList>
            <person name="Hazzouri K.M."/>
            <person name="Gros-Balthazard M."/>
            <person name="Flowers J.M."/>
            <person name="Copetti D."/>
            <person name="Lemansour A."/>
            <person name="Lebrun M."/>
            <person name="Masmoudi K."/>
            <person name="Ferrand S."/>
            <person name="Dhar M.I."/>
            <person name="Fresquez Z.A."/>
            <person name="Rosas U."/>
            <person name="Zhang J."/>
            <person name="Talag J."/>
            <person name="Lee S."/>
            <person name="Kudrna D."/>
            <person name="Powell R.F."/>
            <person name="Leitch I.J."/>
            <person name="Krueger R.R."/>
            <person name="Wing R.A."/>
            <person name="Amiri K.M.A."/>
            <person name="Purugganan M.D."/>
        </authorList>
    </citation>
    <scope>NUCLEOTIDE SEQUENCE [LARGE SCALE GENOMIC DNA]</scope>
    <source>
        <strain evidence="2">cv. Khalas</strain>
    </source>
</reference>
<dbReference type="GO" id="GO:0009742">
    <property type="term" value="P:brassinosteroid mediated signaling pathway"/>
    <property type="evidence" value="ECO:0007669"/>
    <property type="project" value="InterPro"/>
</dbReference>
<gene>
    <name evidence="3" type="primary">LOC103710722</name>
</gene>
<dbReference type="GO" id="GO:0004672">
    <property type="term" value="F:protein kinase activity"/>
    <property type="evidence" value="ECO:0007669"/>
    <property type="project" value="InterPro"/>
</dbReference>
<evidence type="ECO:0000256" key="1">
    <source>
        <dbReference type="SAM" id="MobiDB-lite"/>
    </source>
</evidence>
<evidence type="ECO:0000313" key="3">
    <source>
        <dbReference type="RefSeq" id="XP_038971488.1"/>
    </source>
</evidence>
<keyword evidence="2" id="KW-1185">Reference proteome</keyword>
<dbReference type="AlphaFoldDB" id="A0A8B8ZJ38"/>
<dbReference type="PANTHER" id="PTHR45863">
    <property type="entry name" value="SERINE/THREONINE-PROTEIN KINASE BSK5"/>
    <property type="match status" value="1"/>
</dbReference>
<accession>A0A8B8ZJ38</accession>
<evidence type="ECO:0000313" key="2">
    <source>
        <dbReference type="Proteomes" id="UP000228380"/>
    </source>
</evidence>
<reference evidence="3" key="2">
    <citation type="submission" date="2025-08" db="UniProtKB">
        <authorList>
            <consortium name="RefSeq"/>
        </authorList>
    </citation>
    <scope>IDENTIFICATION</scope>
    <source>
        <tissue evidence="3">Young leaves</tissue>
    </source>
</reference>
<protein>
    <submittedName>
        <fullName evidence="3">Serine/threonine-protein kinase BSK1-2-like isoform X1</fullName>
    </submittedName>
</protein>
<dbReference type="InterPro" id="IPR045845">
    <property type="entry name" value="BSK"/>
</dbReference>